<sequence length="772" mass="82213">MGAGHGEARPMSARARLDRRLRQRGSWMVSLAVLITIGVPLAGLAPIIQGSDWWFAAMAMATACVGASWAVRASGFRPAFGVAAAFVVWVLVSQWFFAPGTAIVGIIPTPSTIGALIAGFIDAGAQIQVQTIPADPVASLMQLICMACGLIAVVADAAIVARFPAFIGVLALALFSTPSAVQARDVDVVRFMATAASFLLLLWIAARVDGNTRPQRRSMSRAGRSPATALALGAAAVVCALIVPSVTPGLTAQAFADSRNAARLPSVYGAGIDPVIQLGRDLRRTTPIVSLRYTTTADKPLYLKMVDLTDFSTGTWQPDENADGLVQQLTSPTGLADDVERSTVTTDVSIEGLRSEWLPLPYPATTLNGAGRGWTADPDTGVVTLPDSRNDSRGDDYSVDSLVLTPSAEQLAAAGTAVSPALNPLLQLPADLPTIVSDVANQVAAGATTNYDRAVALQSYFTSGQFTYSVETPVAESFDGSNAEALAAFLEVKSGYCVHFAASMATMARVLGIPSRIAIGYFPNSAVSRYVDGKPQYEVLTDQLHSWPELYFEGVGWLPFEPTPGLGISVPAYSLPAFAEQPTQSTAPTPQTSEVTPTTRARDKADPAAESSAGETRSLAQLRGWLIVVAVVAGVCLAGLVPASVRIWRRRRFLASIDRSDTPATQAWRELQDFARDFGIVVSRGDTPATFGQRLLDLRRIPSADVDSLRRAVEREQYADRRHAPVGGLERAKIRVALISIENAIRDEAEQSARRRARLLPASLFVRSDRPS</sequence>
<organism evidence="4 5">
    <name type="scientific">Agreia bicolorata</name>
    <dbReference type="NCBI Taxonomy" id="110935"/>
    <lineage>
        <taxon>Bacteria</taxon>
        <taxon>Bacillati</taxon>
        <taxon>Actinomycetota</taxon>
        <taxon>Actinomycetes</taxon>
        <taxon>Micrococcales</taxon>
        <taxon>Microbacteriaceae</taxon>
        <taxon>Agreia</taxon>
    </lineage>
</organism>
<evidence type="ECO:0000313" key="5">
    <source>
        <dbReference type="Proteomes" id="UP000032503"/>
    </source>
</evidence>
<keyword evidence="2" id="KW-1133">Transmembrane helix</keyword>
<evidence type="ECO:0000313" key="4">
    <source>
        <dbReference type="EMBL" id="KJC65426.1"/>
    </source>
</evidence>
<feature type="domain" description="Transglutaminase-like" evidence="3">
    <location>
        <begin position="489"/>
        <end position="564"/>
    </location>
</feature>
<feature type="transmembrane region" description="Helical" evidence="2">
    <location>
        <begin position="143"/>
        <end position="176"/>
    </location>
</feature>
<keyword evidence="2" id="KW-0812">Transmembrane</keyword>
<dbReference type="Proteomes" id="UP000032503">
    <property type="component" value="Unassembled WGS sequence"/>
</dbReference>
<feature type="transmembrane region" description="Helical" evidence="2">
    <location>
        <begin position="625"/>
        <end position="645"/>
    </location>
</feature>
<feature type="transmembrane region" description="Helical" evidence="2">
    <location>
        <begin position="103"/>
        <end position="123"/>
    </location>
</feature>
<evidence type="ECO:0000256" key="1">
    <source>
        <dbReference type="SAM" id="MobiDB-lite"/>
    </source>
</evidence>
<proteinExistence type="predicted"/>
<dbReference type="InterPro" id="IPR038765">
    <property type="entry name" value="Papain-like_cys_pep_sf"/>
</dbReference>
<dbReference type="PANTHER" id="PTHR42736">
    <property type="entry name" value="PROTEIN-GLUTAMINE GAMMA-GLUTAMYLTRANSFERASE"/>
    <property type="match status" value="1"/>
</dbReference>
<dbReference type="PANTHER" id="PTHR42736:SF1">
    <property type="entry name" value="PROTEIN-GLUTAMINE GAMMA-GLUTAMYLTRANSFERASE"/>
    <property type="match status" value="1"/>
</dbReference>
<feature type="transmembrane region" description="Helical" evidence="2">
    <location>
        <begin position="188"/>
        <end position="206"/>
    </location>
</feature>
<dbReference type="SUPFAM" id="SSF54001">
    <property type="entry name" value="Cysteine proteinases"/>
    <property type="match status" value="1"/>
</dbReference>
<feature type="transmembrane region" description="Helical" evidence="2">
    <location>
        <begin position="53"/>
        <end position="71"/>
    </location>
</feature>
<feature type="transmembrane region" description="Helical" evidence="2">
    <location>
        <begin position="78"/>
        <end position="97"/>
    </location>
</feature>
<accession>A0ABR5CIH4</accession>
<gene>
    <name evidence="4" type="ORF">TZ00_00655</name>
</gene>
<evidence type="ECO:0000256" key="2">
    <source>
        <dbReference type="SAM" id="Phobius"/>
    </source>
</evidence>
<reference evidence="4 5" key="1">
    <citation type="journal article" date="2001" name="Int. J. Syst. Evol. Microbiol.">
        <title>Agreia bicolorata gen. nov., sp. nov., to accommodate actinobacteria isolated from narrow reed grass infected by the nematode Heteroanguina graminophila.</title>
        <authorList>
            <person name="Evtushenko L.I."/>
            <person name="Dorofeeva L.V."/>
            <person name="Dobrovolskaya T.G."/>
            <person name="Streshinskaya G.M."/>
            <person name="Subbotin S.A."/>
            <person name="Tiedje J.M."/>
        </authorList>
    </citation>
    <scope>NUCLEOTIDE SEQUENCE [LARGE SCALE GENOMIC DNA]</scope>
    <source>
        <strain evidence="4 5">VKM Ac-1804</strain>
    </source>
</reference>
<keyword evidence="2" id="KW-0472">Membrane</keyword>
<dbReference type="InterPro" id="IPR021878">
    <property type="entry name" value="TgpA_N"/>
</dbReference>
<dbReference type="InterPro" id="IPR002931">
    <property type="entry name" value="Transglutaminase-like"/>
</dbReference>
<comment type="caution">
    <text evidence="4">The sequence shown here is derived from an EMBL/GenBank/DDBJ whole genome shotgun (WGS) entry which is preliminary data.</text>
</comment>
<dbReference type="InterPro" id="IPR052901">
    <property type="entry name" value="Bact_TGase-like"/>
</dbReference>
<feature type="region of interest" description="Disordered" evidence="1">
    <location>
        <begin position="580"/>
        <end position="613"/>
    </location>
</feature>
<dbReference type="Pfam" id="PF01841">
    <property type="entry name" value="Transglut_core"/>
    <property type="match status" value="1"/>
</dbReference>
<evidence type="ECO:0000259" key="3">
    <source>
        <dbReference type="SMART" id="SM00460"/>
    </source>
</evidence>
<name>A0ABR5CIH4_9MICO</name>
<dbReference type="Gene3D" id="3.10.620.30">
    <property type="match status" value="1"/>
</dbReference>
<dbReference type="SMART" id="SM00460">
    <property type="entry name" value="TGc"/>
    <property type="match status" value="1"/>
</dbReference>
<feature type="transmembrane region" description="Helical" evidence="2">
    <location>
        <begin position="26"/>
        <end position="47"/>
    </location>
</feature>
<feature type="transmembrane region" description="Helical" evidence="2">
    <location>
        <begin position="227"/>
        <end position="246"/>
    </location>
</feature>
<dbReference type="EMBL" id="JYFC01000001">
    <property type="protein sequence ID" value="KJC65426.1"/>
    <property type="molecule type" value="Genomic_DNA"/>
</dbReference>
<feature type="compositionally biased region" description="Low complexity" evidence="1">
    <location>
        <begin position="580"/>
        <end position="594"/>
    </location>
</feature>
<keyword evidence="5" id="KW-1185">Reference proteome</keyword>
<dbReference type="Pfam" id="PF11992">
    <property type="entry name" value="TgpA_N"/>
    <property type="match status" value="1"/>
</dbReference>
<protein>
    <recommendedName>
        <fullName evidence="3">Transglutaminase-like domain-containing protein</fullName>
    </recommendedName>
</protein>